<dbReference type="RefSeq" id="WP_235123132.1">
    <property type="nucleotide sequence ID" value="NZ_CP090979.1"/>
</dbReference>
<dbReference type="Gene3D" id="3.30.1620.10">
    <property type="entry name" value="b-12 dependent (class ii) ribonucleotide reductase, Chain A, Domain 2"/>
    <property type="match status" value="1"/>
</dbReference>
<evidence type="ECO:0000256" key="7">
    <source>
        <dbReference type="ARBA" id="ARBA00023157"/>
    </source>
</evidence>
<name>A0ABY3SUG4_9BACL</name>
<keyword evidence="5" id="KW-0235">DNA replication</keyword>
<comment type="similarity">
    <text evidence="2">Belongs to the class II ribonucleoside-triphosphate reductase family.</text>
</comment>
<dbReference type="Proteomes" id="UP001649230">
    <property type="component" value="Plasmid pYPD9-1"/>
</dbReference>
<dbReference type="Pfam" id="PF17975">
    <property type="entry name" value="RNR_Alpha"/>
    <property type="match status" value="1"/>
</dbReference>
<dbReference type="InterPro" id="IPR050862">
    <property type="entry name" value="RdRp_reductase_class-2"/>
</dbReference>
<dbReference type="EMBL" id="CP090979">
    <property type="protein sequence ID" value="UJF36582.1"/>
    <property type="molecule type" value="Genomic_DNA"/>
</dbReference>
<evidence type="ECO:0000256" key="4">
    <source>
        <dbReference type="ARBA" id="ARBA00022628"/>
    </source>
</evidence>
<evidence type="ECO:0000256" key="9">
    <source>
        <dbReference type="ARBA" id="ARBA00023285"/>
    </source>
</evidence>
<organism evidence="13 14">
    <name type="scientific">Paenibacillus hexagrammi</name>
    <dbReference type="NCBI Taxonomy" id="2908839"/>
    <lineage>
        <taxon>Bacteria</taxon>
        <taxon>Bacillati</taxon>
        <taxon>Bacillota</taxon>
        <taxon>Bacilli</taxon>
        <taxon>Bacillales</taxon>
        <taxon>Paenibacillaceae</taxon>
        <taxon>Paenibacillus</taxon>
    </lineage>
</organism>
<dbReference type="SUPFAM" id="SSF51998">
    <property type="entry name" value="PFL-like glycyl radical enzymes"/>
    <property type="match status" value="1"/>
</dbReference>
<dbReference type="InterPro" id="IPR040763">
    <property type="entry name" value="RNR_alpha_hel"/>
</dbReference>
<dbReference type="InterPro" id="IPR054158">
    <property type="entry name" value="RNR-II_ins_dom"/>
</dbReference>
<evidence type="ECO:0000256" key="10">
    <source>
        <dbReference type="ARBA" id="ARBA00048987"/>
    </source>
</evidence>
<evidence type="ECO:0000256" key="3">
    <source>
        <dbReference type="ARBA" id="ARBA00012275"/>
    </source>
</evidence>
<dbReference type="PANTHER" id="PTHR43371:SF1">
    <property type="entry name" value="RIBONUCLEOSIDE-DIPHOSPHATE REDUCTASE"/>
    <property type="match status" value="1"/>
</dbReference>
<dbReference type="EC" id="1.17.4.2" evidence="3"/>
<dbReference type="Gene3D" id="3.90.1390.10">
    <property type="entry name" value="b-12 dependent (class ii) ribonucleotide reductase, chain A, domain 3"/>
    <property type="match status" value="1"/>
</dbReference>
<geneLocation type="plasmid" evidence="13 14">
    <name>pYPD9-1</name>
</geneLocation>
<feature type="domain" description="Ribonucleotide reductase alpha-helical" evidence="11">
    <location>
        <begin position="7"/>
        <end position="105"/>
    </location>
</feature>
<evidence type="ECO:0000256" key="2">
    <source>
        <dbReference type="ARBA" id="ARBA00005654"/>
    </source>
</evidence>
<evidence type="ECO:0000259" key="11">
    <source>
        <dbReference type="Pfam" id="PF17975"/>
    </source>
</evidence>
<dbReference type="Gene3D" id="3.20.70.20">
    <property type="match status" value="1"/>
</dbReference>
<keyword evidence="4" id="KW-0846">Cobalamin</keyword>
<dbReference type="PANTHER" id="PTHR43371">
    <property type="entry name" value="VITAMIN B12-DEPENDENT RIBONUCLEOTIDE REDUCTASE"/>
    <property type="match status" value="1"/>
</dbReference>
<evidence type="ECO:0000313" key="14">
    <source>
        <dbReference type="Proteomes" id="UP001649230"/>
    </source>
</evidence>
<comment type="cofactor">
    <cofactor evidence="1">
        <name>adenosylcob(III)alamin</name>
        <dbReference type="ChEBI" id="CHEBI:18408"/>
    </cofactor>
</comment>
<evidence type="ECO:0000256" key="1">
    <source>
        <dbReference type="ARBA" id="ARBA00001922"/>
    </source>
</evidence>
<keyword evidence="9" id="KW-0170">Cobalt</keyword>
<keyword evidence="7" id="KW-1015">Disulfide bond</keyword>
<evidence type="ECO:0000256" key="8">
    <source>
        <dbReference type="ARBA" id="ARBA00023284"/>
    </source>
</evidence>
<comment type="catalytic activity">
    <reaction evidence="10">
        <text>a 2'-deoxyribonucleoside 5'-triphosphate + [thioredoxin]-disulfide + H2O = a ribonucleoside 5'-triphosphate + [thioredoxin]-dithiol</text>
        <dbReference type="Rhea" id="RHEA:12701"/>
        <dbReference type="Rhea" id="RHEA-COMP:10698"/>
        <dbReference type="Rhea" id="RHEA-COMP:10700"/>
        <dbReference type="ChEBI" id="CHEBI:15377"/>
        <dbReference type="ChEBI" id="CHEBI:29950"/>
        <dbReference type="ChEBI" id="CHEBI:50058"/>
        <dbReference type="ChEBI" id="CHEBI:61557"/>
        <dbReference type="ChEBI" id="CHEBI:61560"/>
        <dbReference type="EC" id="1.17.4.2"/>
    </reaction>
</comment>
<proteinExistence type="inferred from homology"/>
<keyword evidence="8" id="KW-0676">Redox-active center</keyword>
<gene>
    <name evidence="13" type="ORF">L0M14_30810</name>
</gene>
<keyword evidence="13" id="KW-0614">Plasmid</keyword>
<dbReference type="Pfam" id="PF21995">
    <property type="entry name" value="RNR-II_ins_dom"/>
    <property type="match status" value="1"/>
</dbReference>
<evidence type="ECO:0000313" key="13">
    <source>
        <dbReference type="EMBL" id="UJF36582.1"/>
    </source>
</evidence>
<accession>A0ABY3SUG4</accession>
<feature type="domain" description="B12-dependent ribonucleotide reductase insertion" evidence="12">
    <location>
        <begin position="193"/>
        <end position="264"/>
    </location>
</feature>
<protein>
    <recommendedName>
        <fullName evidence="3">ribonucleoside-triphosphate reductase (thioredoxin)</fullName>
        <ecNumber evidence="3">1.17.4.2</ecNumber>
    </recommendedName>
</protein>
<evidence type="ECO:0000256" key="5">
    <source>
        <dbReference type="ARBA" id="ARBA00022705"/>
    </source>
</evidence>
<sequence>MSRTTLLTDEFLAKYADFPEEMNALGQFVYYRTYSRFLPHLGRRETWKETARRASEYNVMLAYRHVKHSGYMPNTVMLRAEAELLFDNMFHLRQFLSGRTLWVGGAENGVADKYPLANFNCSFVNIATWEDISDLFYLLLVGTGVGFKSTKALAAGLDPIRTNTTLLHSEYKPVPKAARYEHTVLKDMENGYAKIYIGDSKEGWVEALRLYFKLLTMPQFEHIHTIKISYNSIRPKGERLKTFGGTASGHDPMKEMFEGIDKVLKNQIDPNLAPLELALGQFSYAHVRPIHILDIGNLIGNNVVVGGVRRTAEIFLFDADDYESMFAKYGINGIWNETQHRKVIDKARALGLEDQAKFLESLPMMDANARPLHHRRMSNNSIAFTKQPSREMLNFVFEMMQLEGEPGFINLEEAARRRLLGMGIVDPASELLDFTMAQLGLNPCAEILLDGGSKEVPGGGVCNLTTVNLVQFVKQDSRGIYDFDLVALEAAQRLSARSGLRMTLVTLELPHWDRVQNRDRLLGTSLTGVKDALALAGYDEAQERALLDFLGNVAREEADAYAREMRVTTPLLVTTVKPEGTISQVAGGVSSGLHWSHSPYYIRRIRINAADPLAKAVQSLGWTINPEVGTPGETYEERMKNARTYVIDFPVASGATETKDDVSAARQFDTYFRFQEVYTEHNSSNTITVRPSEWSVVEEIVYSRWDEFTAVSFLALDGGTYALAPYEAITKEKYEELLAAMKPFNPFTLQLFETDGTSELDDSACEVGGACPIR</sequence>
<keyword evidence="14" id="KW-1185">Reference proteome</keyword>
<evidence type="ECO:0000256" key="6">
    <source>
        <dbReference type="ARBA" id="ARBA00023002"/>
    </source>
</evidence>
<evidence type="ECO:0000259" key="12">
    <source>
        <dbReference type="Pfam" id="PF21995"/>
    </source>
</evidence>
<reference evidence="13 14" key="1">
    <citation type="journal article" date="2024" name="Int. J. Syst. Evol. Microbiol.">
        <title>Paenibacillus hexagrammi sp. nov., a novel bacterium isolated from the gut content of Hexagrammos agrammus.</title>
        <authorList>
            <person name="Jung H.K."/>
            <person name="Kim D.G."/>
            <person name="Zin H."/>
            <person name="Park J."/>
            <person name="Jung H."/>
            <person name="Kim Y.O."/>
            <person name="Kong H.J."/>
            <person name="Kim J.W."/>
            <person name="Kim Y.S."/>
        </authorList>
    </citation>
    <scope>NUCLEOTIDE SEQUENCE [LARGE SCALE GENOMIC DNA]</scope>
    <source>
        <strain evidence="13 14">YPD9-1</strain>
    </source>
</reference>
<keyword evidence="6" id="KW-0560">Oxidoreductase</keyword>